<keyword evidence="1" id="KW-0812">Transmembrane</keyword>
<dbReference type="Pfam" id="PF07854">
    <property type="entry name" value="DUF1646"/>
    <property type="match status" value="1"/>
</dbReference>
<comment type="caution">
    <text evidence="2">The sequence shown here is derived from an EMBL/GenBank/DDBJ whole genome shotgun (WGS) entry which is preliminary data.</text>
</comment>
<gene>
    <name evidence="2" type="ORF">BWX89_00589</name>
</gene>
<feature type="transmembrane region" description="Helical" evidence="1">
    <location>
        <begin position="295"/>
        <end position="316"/>
    </location>
</feature>
<feature type="transmembrane region" description="Helical" evidence="1">
    <location>
        <begin position="7"/>
        <end position="23"/>
    </location>
</feature>
<dbReference type="EMBL" id="MWDQ01000046">
    <property type="protein sequence ID" value="OQB74267.1"/>
    <property type="molecule type" value="Genomic_DNA"/>
</dbReference>
<feature type="transmembrane region" description="Helical" evidence="1">
    <location>
        <begin position="97"/>
        <end position="125"/>
    </location>
</feature>
<organism evidence="2">
    <name type="scientific">candidate division TA06 bacterium ADurb.Bin131</name>
    <dbReference type="NCBI Taxonomy" id="1852827"/>
    <lineage>
        <taxon>Bacteria</taxon>
        <taxon>Bacteria division TA06</taxon>
    </lineage>
</organism>
<dbReference type="Proteomes" id="UP000485562">
    <property type="component" value="Unassembled WGS sequence"/>
</dbReference>
<feature type="transmembrane region" description="Helical" evidence="1">
    <location>
        <begin position="227"/>
        <end position="248"/>
    </location>
</feature>
<keyword evidence="1" id="KW-0472">Membrane</keyword>
<dbReference type="InterPro" id="IPR012443">
    <property type="entry name" value="DUF1646"/>
</dbReference>
<evidence type="ECO:0008006" key="3">
    <source>
        <dbReference type="Google" id="ProtNLM"/>
    </source>
</evidence>
<accession>A0A1V6CBK8</accession>
<sequence>MFIVYQIIIILIVLLLPLTVHKVEKNLEIFLFIMGIISASISHFFGPEKVWSLHLIKEGLIEPIKITLAVLIAGFLFKRFRQPITSGIIKSEGILGSHIFTFLFIVILGLISSIITAIIAAIVLTEIISVLPLDRKFEIRMTIITCFAIGIGAALTPVGEPLSTIAVAKLRGEPYHADFFFLFRHLWFYIIPAVVILGIFGAFVRAQQPKNGTLQSKQLVEEGTKDILVRSGKVYLFVMALLFLGSGFKPVIDMYIVPLGDIALYWINTVSAILDNATLASAEISPKMRIDQIQFALMGLLISGGILIPGNIPNIISASKLNISSKEWAKFGVPLGIVLLIGYFIVMCAFKTG</sequence>
<protein>
    <recommendedName>
        <fullName evidence="3">Cation transporter</fullName>
    </recommendedName>
</protein>
<feature type="transmembrane region" description="Helical" evidence="1">
    <location>
        <begin position="186"/>
        <end position="206"/>
    </location>
</feature>
<dbReference type="AlphaFoldDB" id="A0A1V6CBK8"/>
<feature type="transmembrane region" description="Helical" evidence="1">
    <location>
        <begin position="29"/>
        <end position="47"/>
    </location>
</feature>
<name>A0A1V6CBK8_UNCT6</name>
<proteinExistence type="predicted"/>
<evidence type="ECO:0000313" key="2">
    <source>
        <dbReference type="EMBL" id="OQB74267.1"/>
    </source>
</evidence>
<feature type="transmembrane region" description="Helical" evidence="1">
    <location>
        <begin position="59"/>
        <end position="77"/>
    </location>
</feature>
<keyword evidence="1" id="KW-1133">Transmembrane helix</keyword>
<feature type="transmembrane region" description="Helical" evidence="1">
    <location>
        <begin position="328"/>
        <end position="350"/>
    </location>
</feature>
<reference evidence="2" key="1">
    <citation type="submission" date="2017-02" db="EMBL/GenBank/DDBJ databases">
        <title>Delving into the versatile metabolic prowess of the omnipresent phylum Bacteroidetes.</title>
        <authorList>
            <person name="Nobu M.K."/>
            <person name="Mei R."/>
            <person name="Narihiro T."/>
            <person name="Kuroda K."/>
            <person name="Liu W.-T."/>
        </authorList>
    </citation>
    <scope>NUCLEOTIDE SEQUENCE</scope>
    <source>
        <strain evidence="2">ADurb.Bin131</strain>
    </source>
</reference>
<evidence type="ECO:0000256" key="1">
    <source>
        <dbReference type="SAM" id="Phobius"/>
    </source>
</evidence>
<dbReference type="PIRSF" id="PIRSF019205">
    <property type="entry name" value="DUF1646"/>
    <property type="match status" value="1"/>
</dbReference>